<comment type="caution">
    <text evidence="2">The sequence shown here is derived from an EMBL/GenBank/DDBJ whole genome shotgun (WGS) entry which is preliminary data.</text>
</comment>
<reference evidence="2" key="1">
    <citation type="submission" date="2021-11" db="EMBL/GenBank/DDBJ databases">
        <authorList>
            <consortium name="Genoscope - CEA"/>
            <person name="William W."/>
        </authorList>
    </citation>
    <scope>NUCLEOTIDE SEQUENCE</scope>
</reference>
<evidence type="ECO:0000313" key="3">
    <source>
        <dbReference type="Proteomes" id="UP000789595"/>
    </source>
</evidence>
<keyword evidence="1" id="KW-0175">Coiled coil</keyword>
<accession>A0A8J2WTX5</accession>
<keyword evidence="3" id="KW-1185">Reference proteome</keyword>
<evidence type="ECO:0000313" key="2">
    <source>
        <dbReference type="EMBL" id="CAH0365320.1"/>
    </source>
</evidence>
<gene>
    <name evidence="2" type="ORF">PECAL_1P17540</name>
</gene>
<dbReference type="EMBL" id="CAKKNE010000001">
    <property type="protein sequence ID" value="CAH0365320.1"/>
    <property type="molecule type" value="Genomic_DNA"/>
</dbReference>
<feature type="coiled-coil region" evidence="1">
    <location>
        <begin position="108"/>
        <end position="162"/>
    </location>
</feature>
<dbReference type="AlphaFoldDB" id="A0A8J2WTX5"/>
<evidence type="ECO:0000256" key="1">
    <source>
        <dbReference type="SAM" id="Coils"/>
    </source>
</evidence>
<proteinExistence type="predicted"/>
<organism evidence="2 3">
    <name type="scientific">Pelagomonas calceolata</name>
    <dbReference type="NCBI Taxonomy" id="35677"/>
    <lineage>
        <taxon>Eukaryota</taxon>
        <taxon>Sar</taxon>
        <taxon>Stramenopiles</taxon>
        <taxon>Ochrophyta</taxon>
        <taxon>Pelagophyceae</taxon>
        <taxon>Pelagomonadales</taxon>
        <taxon>Pelagomonadaceae</taxon>
        <taxon>Pelagomonas</taxon>
    </lineage>
</organism>
<dbReference type="Proteomes" id="UP000789595">
    <property type="component" value="Unassembled WGS sequence"/>
</dbReference>
<name>A0A8J2WTX5_9STRA</name>
<protein>
    <submittedName>
        <fullName evidence="2">Uncharacterized protein</fullName>
    </submittedName>
</protein>
<sequence length="338" mass="38055">MVKGWEPTNFDPNYENFANAGWTKYEHDGREITNLYINNSVSPTKLAVFRRVYDADGQQSREWCHRDFSKKNLKAFVRTLASAGRITSVANDRIRHVVDGLMKEEGGIELDEGRCAELEKRYAQAMSKDLSDDIAALRAAMRAEAKEDLEHLKGMCERYRKKYFRDSLEPGDLAPPTGERAMALALVNYPEVCREIMKKFCAYGARRLEGGLLDDVRNYLRDSQILHMMVKKAYPKLSDKDVNKLCRKGTKTERALIHIDHYIAQLGDGPHHFVAMIGGPNMSFGASRRHIAKDLYVTQEVADAIRAAALETIRGVRAVIREGPANGGGDEGEEEAMA</sequence>